<dbReference type="Pfam" id="PF03600">
    <property type="entry name" value="CitMHS"/>
    <property type="match status" value="1"/>
</dbReference>
<evidence type="ECO:0000313" key="9">
    <source>
        <dbReference type="Proteomes" id="UP000076858"/>
    </source>
</evidence>
<keyword evidence="5 6" id="KW-0472">Membrane</keyword>
<feature type="non-terminal residue" evidence="8">
    <location>
        <position position="1"/>
    </location>
</feature>
<evidence type="ECO:0000256" key="4">
    <source>
        <dbReference type="ARBA" id="ARBA00022989"/>
    </source>
</evidence>
<gene>
    <name evidence="8" type="ORF">APZ42_004558</name>
</gene>
<dbReference type="AlphaFoldDB" id="A0A164GZD6"/>
<evidence type="ECO:0000256" key="2">
    <source>
        <dbReference type="ARBA" id="ARBA00022448"/>
    </source>
</evidence>
<sequence length="109" mass="11669">RQNKKSPKRLTGSDIFILESSSSPALLEWSYVQRKFPWSVLLLLGGGYAISDASKVSGLSVLLANYLSSLATLPPFAVLLIMCFLTSAITEIASNTAIASILLPIVAQI</sequence>
<comment type="subcellular location">
    <subcellularLocation>
        <location evidence="1">Membrane</location>
        <topology evidence="1">Multi-pass membrane protein</topology>
    </subcellularLocation>
</comment>
<dbReference type="Proteomes" id="UP000076858">
    <property type="component" value="Unassembled WGS sequence"/>
</dbReference>
<evidence type="ECO:0000256" key="1">
    <source>
        <dbReference type="ARBA" id="ARBA00004141"/>
    </source>
</evidence>
<comment type="caution">
    <text evidence="8">The sequence shown here is derived from an EMBL/GenBank/DDBJ whole genome shotgun (WGS) entry which is preliminary data.</text>
</comment>
<reference evidence="8 9" key="1">
    <citation type="submission" date="2016-03" db="EMBL/GenBank/DDBJ databases">
        <title>EvidentialGene: Evidence-directed Construction of Genes on Genomes.</title>
        <authorList>
            <person name="Gilbert D.G."/>
            <person name="Choi J.-H."/>
            <person name="Mockaitis K."/>
            <person name="Colbourne J."/>
            <person name="Pfrender M."/>
        </authorList>
    </citation>
    <scope>NUCLEOTIDE SEQUENCE [LARGE SCALE GENOMIC DNA]</scope>
    <source>
        <strain evidence="8 9">Xinb3</strain>
        <tissue evidence="8">Complete organism</tissue>
    </source>
</reference>
<dbReference type="GO" id="GO:0015137">
    <property type="term" value="F:citrate transmembrane transporter activity"/>
    <property type="evidence" value="ECO:0007669"/>
    <property type="project" value="TreeGrafter"/>
</dbReference>
<evidence type="ECO:0000256" key="5">
    <source>
        <dbReference type="ARBA" id="ARBA00023136"/>
    </source>
</evidence>
<dbReference type="EMBL" id="LRGB01013353">
    <property type="protein sequence ID" value="KZR99534.1"/>
    <property type="molecule type" value="Genomic_DNA"/>
</dbReference>
<keyword evidence="2" id="KW-0813">Transport</keyword>
<dbReference type="GO" id="GO:0005886">
    <property type="term" value="C:plasma membrane"/>
    <property type="evidence" value="ECO:0007669"/>
    <property type="project" value="TreeGrafter"/>
</dbReference>
<evidence type="ECO:0000256" key="6">
    <source>
        <dbReference type="SAM" id="Phobius"/>
    </source>
</evidence>
<keyword evidence="9" id="KW-1185">Reference proteome</keyword>
<accession>A0A164GZD6</accession>
<name>A0A164GZD6_9CRUS</name>
<dbReference type="STRING" id="35525.A0A164GZD6"/>
<dbReference type="PANTHER" id="PTHR10283">
    <property type="entry name" value="SOLUTE CARRIER FAMILY 13 MEMBER"/>
    <property type="match status" value="1"/>
</dbReference>
<evidence type="ECO:0000313" key="8">
    <source>
        <dbReference type="EMBL" id="KZR99534.1"/>
    </source>
</evidence>
<dbReference type="OrthoDB" id="6493944at2759"/>
<evidence type="ECO:0000259" key="7">
    <source>
        <dbReference type="Pfam" id="PF03600"/>
    </source>
</evidence>
<keyword evidence="4 6" id="KW-1133">Transmembrane helix</keyword>
<dbReference type="InterPro" id="IPR004680">
    <property type="entry name" value="Cit_transptr-like_dom"/>
</dbReference>
<dbReference type="PANTHER" id="PTHR10283:SF82">
    <property type="entry name" value="SOLUTE CARRIER FAMILY 13 MEMBER 2"/>
    <property type="match status" value="1"/>
</dbReference>
<evidence type="ECO:0000256" key="3">
    <source>
        <dbReference type="ARBA" id="ARBA00022692"/>
    </source>
</evidence>
<protein>
    <submittedName>
        <fullName evidence="8">I'M NOT DEAD yet protein</fullName>
    </submittedName>
</protein>
<feature type="domain" description="Citrate transporter-like" evidence="7">
    <location>
        <begin position="27"/>
        <end position="108"/>
    </location>
</feature>
<feature type="non-terminal residue" evidence="8">
    <location>
        <position position="109"/>
    </location>
</feature>
<proteinExistence type="predicted"/>
<feature type="transmembrane region" description="Helical" evidence="6">
    <location>
        <begin position="40"/>
        <end position="64"/>
    </location>
</feature>
<dbReference type="GO" id="GO:0015141">
    <property type="term" value="F:succinate transmembrane transporter activity"/>
    <property type="evidence" value="ECO:0007669"/>
    <property type="project" value="TreeGrafter"/>
</dbReference>
<keyword evidence="3 6" id="KW-0812">Transmembrane</keyword>
<organism evidence="8 9">
    <name type="scientific">Daphnia magna</name>
    <dbReference type="NCBI Taxonomy" id="35525"/>
    <lineage>
        <taxon>Eukaryota</taxon>
        <taxon>Metazoa</taxon>
        <taxon>Ecdysozoa</taxon>
        <taxon>Arthropoda</taxon>
        <taxon>Crustacea</taxon>
        <taxon>Branchiopoda</taxon>
        <taxon>Diplostraca</taxon>
        <taxon>Cladocera</taxon>
        <taxon>Anomopoda</taxon>
        <taxon>Daphniidae</taxon>
        <taxon>Daphnia</taxon>
    </lineage>
</organism>